<proteinExistence type="predicted"/>
<keyword evidence="3" id="KW-1185">Reference proteome</keyword>
<evidence type="ECO:0008006" key="4">
    <source>
        <dbReference type="Google" id="ProtNLM"/>
    </source>
</evidence>
<dbReference type="InterPro" id="IPR033536">
    <property type="entry name" value="Spata22"/>
</dbReference>
<accession>A0AAE2D573</accession>
<dbReference type="GO" id="GO:0000711">
    <property type="term" value="P:meiotic DNA repair synthesis"/>
    <property type="evidence" value="ECO:0007669"/>
    <property type="project" value="InterPro"/>
</dbReference>
<feature type="region of interest" description="Disordered" evidence="1">
    <location>
        <begin position="42"/>
        <end position="68"/>
    </location>
</feature>
<feature type="compositionally biased region" description="Polar residues" evidence="1">
    <location>
        <begin position="45"/>
        <end position="68"/>
    </location>
</feature>
<evidence type="ECO:0000313" key="2">
    <source>
        <dbReference type="EMBL" id="KAK4471669.1"/>
    </source>
</evidence>
<reference evidence="2" key="2">
    <citation type="journal article" date="2023" name="Infect Dis Poverty">
        <title>Chromosome-scale genome of the human blood fluke Schistosoma mekongi and its implications for public health.</title>
        <authorList>
            <person name="Zhou M."/>
            <person name="Xu L."/>
            <person name="Xu D."/>
            <person name="Chen W."/>
            <person name="Khan J."/>
            <person name="Hu Y."/>
            <person name="Huang H."/>
            <person name="Wei H."/>
            <person name="Zhang Y."/>
            <person name="Chusongsang P."/>
            <person name="Tanasarnprasert K."/>
            <person name="Hu X."/>
            <person name="Limpanont Y."/>
            <person name="Lv Z."/>
        </authorList>
    </citation>
    <scope>NUCLEOTIDE SEQUENCE</scope>
    <source>
        <strain evidence="2">LV_2022a</strain>
    </source>
</reference>
<dbReference type="GO" id="GO:0007276">
    <property type="term" value="P:gamete generation"/>
    <property type="evidence" value="ECO:0007669"/>
    <property type="project" value="InterPro"/>
</dbReference>
<sequence length="252" mass="29234">MIRGSGTNIFSKFPLEIDQCKLRNGEKELNFPKDGHVISLRSRDNSTQSQSNNSRHSNPQSSTYSYSQHKIHVSEDTDTFHHKLDDNSLRVIATQIRRLRGTCTYLSRNIDCPVIYEIYGRCISKGETFTNIPGVSFVLQEIDHKQMAQAIHCALYDFDEILPEIKVGKIYRCVGRYHCQKYIFQCFNVEQLGDNEVHVMESIQYQSNLELTELTKPQKSNRVSRVTWRPNSIANTFTSTWLTEHQLYCTNK</sequence>
<dbReference type="GO" id="GO:0051445">
    <property type="term" value="P:regulation of meiotic cell cycle"/>
    <property type="evidence" value="ECO:0007669"/>
    <property type="project" value="TreeGrafter"/>
</dbReference>
<comment type="caution">
    <text evidence="2">The sequence shown here is derived from an EMBL/GenBank/DDBJ whole genome shotgun (WGS) entry which is preliminary data.</text>
</comment>
<protein>
    <recommendedName>
        <fullName evidence="4">Spermatogenesis-associated protein 22</fullName>
    </recommendedName>
</protein>
<organism evidence="2 3">
    <name type="scientific">Schistosoma mekongi</name>
    <name type="common">Parasitic worm</name>
    <dbReference type="NCBI Taxonomy" id="38744"/>
    <lineage>
        <taxon>Eukaryota</taxon>
        <taxon>Metazoa</taxon>
        <taxon>Spiralia</taxon>
        <taxon>Lophotrochozoa</taxon>
        <taxon>Platyhelminthes</taxon>
        <taxon>Trematoda</taxon>
        <taxon>Digenea</taxon>
        <taxon>Strigeidida</taxon>
        <taxon>Schistosomatoidea</taxon>
        <taxon>Schistosomatidae</taxon>
        <taxon>Schistosoma</taxon>
    </lineage>
</organism>
<dbReference type="PANTHER" id="PTHR35258">
    <property type="entry name" value="SPERMATOGENESIS-ASSOCIATED PROTEIN 22"/>
    <property type="match status" value="1"/>
</dbReference>
<name>A0AAE2D573_SCHME</name>
<dbReference type="EMBL" id="JALJAT010000003">
    <property type="protein sequence ID" value="KAK4471669.1"/>
    <property type="molecule type" value="Genomic_DNA"/>
</dbReference>
<reference evidence="2" key="1">
    <citation type="submission" date="2022-04" db="EMBL/GenBank/DDBJ databases">
        <authorList>
            <person name="Xu L."/>
            <person name="Lv Z."/>
        </authorList>
    </citation>
    <scope>NUCLEOTIDE SEQUENCE</scope>
    <source>
        <strain evidence="2">LV_2022a</strain>
    </source>
</reference>
<evidence type="ECO:0000313" key="3">
    <source>
        <dbReference type="Proteomes" id="UP001292079"/>
    </source>
</evidence>
<evidence type="ECO:0000256" key="1">
    <source>
        <dbReference type="SAM" id="MobiDB-lite"/>
    </source>
</evidence>
<gene>
    <name evidence="2" type="ORF">MN116_005075</name>
</gene>
<dbReference type="PANTHER" id="PTHR35258:SF1">
    <property type="entry name" value="SPERMATOGENESIS-ASSOCIATED PROTEIN 22"/>
    <property type="match status" value="1"/>
</dbReference>
<dbReference type="GO" id="GO:0007129">
    <property type="term" value="P:homologous chromosome pairing at meiosis"/>
    <property type="evidence" value="ECO:0007669"/>
    <property type="project" value="InterPro"/>
</dbReference>
<dbReference type="Proteomes" id="UP001292079">
    <property type="component" value="Unassembled WGS sequence"/>
</dbReference>
<dbReference type="AlphaFoldDB" id="A0AAE2D573"/>